<dbReference type="FunFam" id="3.40.50.620:FF:000115">
    <property type="entry name" value="tRNA-specific 2-thiouridylase MnmA"/>
    <property type="match status" value="1"/>
</dbReference>
<dbReference type="RefSeq" id="WP_307905196.1">
    <property type="nucleotide sequence ID" value="NZ_AP027059.1"/>
</dbReference>
<dbReference type="InterPro" id="IPR014729">
    <property type="entry name" value="Rossmann-like_a/b/a_fold"/>
</dbReference>
<dbReference type="InterPro" id="IPR046884">
    <property type="entry name" value="MnmA-like_central"/>
</dbReference>
<dbReference type="Pfam" id="PF03054">
    <property type="entry name" value="tRNA_Me_trans"/>
    <property type="match status" value="1"/>
</dbReference>
<feature type="region of interest" description="Interaction with tRNA" evidence="9">
    <location>
        <begin position="150"/>
        <end position="152"/>
    </location>
</feature>
<dbReference type="GO" id="GO:0103016">
    <property type="term" value="F:tRNA-uridine 2-sulfurtransferase activity"/>
    <property type="evidence" value="ECO:0007669"/>
    <property type="project" value="UniProtKB-EC"/>
</dbReference>
<evidence type="ECO:0000256" key="3">
    <source>
        <dbReference type="ARBA" id="ARBA00022694"/>
    </source>
</evidence>
<evidence type="ECO:0000259" key="11">
    <source>
        <dbReference type="Pfam" id="PF20259"/>
    </source>
</evidence>
<feature type="site" description="Interaction with tRNA" evidence="9">
    <location>
        <position position="342"/>
    </location>
</feature>
<evidence type="ECO:0000256" key="1">
    <source>
        <dbReference type="ARBA" id="ARBA00022555"/>
    </source>
</evidence>
<dbReference type="Gene3D" id="2.40.30.10">
    <property type="entry name" value="Translation factors"/>
    <property type="match status" value="1"/>
</dbReference>
<dbReference type="GO" id="GO:0005737">
    <property type="term" value="C:cytoplasm"/>
    <property type="evidence" value="ECO:0007669"/>
    <property type="project" value="UniProtKB-SubCell"/>
</dbReference>
<feature type="site" description="Interaction with tRNA" evidence="9">
    <location>
        <position position="133"/>
    </location>
</feature>
<name>A0AAU9DHP5_9FUSO</name>
<keyword evidence="7" id="KW-1015">Disulfide bond</keyword>
<dbReference type="Gene3D" id="3.40.50.620">
    <property type="entry name" value="HUPs"/>
    <property type="match status" value="1"/>
</dbReference>
<feature type="domain" description="tRNA-specific 2-thiouridylase MnmA-like C-terminal" evidence="10">
    <location>
        <begin position="281"/>
        <end position="359"/>
    </location>
</feature>
<dbReference type="KEGG" id="haby:HLVA_08330"/>
<evidence type="ECO:0000256" key="2">
    <source>
        <dbReference type="ARBA" id="ARBA00022679"/>
    </source>
</evidence>
<feature type="binding site" evidence="9">
    <location>
        <position position="40"/>
    </location>
    <ligand>
        <name>ATP</name>
        <dbReference type="ChEBI" id="CHEBI:30616"/>
    </ligand>
</feature>
<dbReference type="PANTHER" id="PTHR11933">
    <property type="entry name" value="TRNA 5-METHYLAMINOMETHYL-2-THIOURIDYLATE -METHYLTRANSFERASE"/>
    <property type="match status" value="1"/>
</dbReference>
<dbReference type="NCBIfam" id="TIGR00420">
    <property type="entry name" value="trmU"/>
    <property type="match status" value="1"/>
</dbReference>
<keyword evidence="6 9" id="KW-0694">RNA-binding</keyword>
<dbReference type="EC" id="2.8.1.13" evidence="9"/>
<feature type="domain" description="tRNA-specific 2-thiouridylase MnmA-like central" evidence="11">
    <location>
        <begin position="220"/>
        <end position="274"/>
    </location>
</feature>
<evidence type="ECO:0000256" key="4">
    <source>
        <dbReference type="ARBA" id="ARBA00022741"/>
    </source>
</evidence>
<comment type="catalytic activity">
    <reaction evidence="8 9">
        <text>S-sulfanyl-L-cysteinyl-[protein] + uridine(34) in tRNA + AH2 + ATP = 2-thiouridine(34) in tRNA + L-cysteinyl-[protein] + A + AMP + diphosphate + H(+)</text>
        <dbReference type="Rhea" id="RHEA:47032"/>
        <dbReference type="Rhea" id="RHEA-COMP:10131"/>
        <dbReference type="Rhea" id="RHEA-COMP:11726"/>
        <dbReference type="Rhea" id="RHEA-COMP:11727"/>
        <dbReference type="Rhea" id="RHEA-COMP:11728"/>
        <dbReference type="ChEBI" id="CHEBI:13193"/>
        <dbReference type="ChEBI" id="CHEBI:15378"/>
        <dbReference type="ChEBI" id="CHEBI:17499"/>
        <dbReference type="ChEBI" id="CHEBI:29950"/>
        <dbReference type="ChEBI" id="CHEBI:30616"/>
        <dbReference type="ChEBI" id="CHEBI:33019"/>
        <dbReference type="ChEBI" id="CHEBI:61963"/>
        <dbReference type="ChEBI" id="CHEBI:65315"/>
        <dbReference type="ChEBI" id="CHEBI:87170"/>
        <dbReference type="ChEBI" id="CHEBI:456215"/>
        <dbReference type="EC" id="2.8.1.13"/>
    </reaction>
</comment>
<keyword evidence="13" id="KW-1185">Reference proteome</keyword>
<evidence type="ECO:0000256" key="6">
    <source>
        <dbReference type="ARBA" id="ARBA00022884"/>
    </source>
</evidence>
<feature type="active site" description="Nucleophile" evidence="9">
    <location>
        <position position="108"/>
    </location>
</feature>
<keyword evidence="2 9" id="KW-0808">Transferase</keyword>
<dbReference type="GO" id="GO:0005524">
    <property type="term" value="F:ATP binding"/>
    <property type="evidence" value="ECO:0007669"/>
    <property type="project" value="UniProtKB-KW"/>
</dbReference>
<sequence length="365" mass="41206">MDKIINKNKTIAVAMSGGVDSSVVAYMLKKEGYNIIGITMKHWGGEDSGDNNKTCCSLDDIYDAKRVCDDLGISHYVVNFEKEFKEEVVKYFIDDYINGNTPNPCVVCNRKIKLGKLVDFSKKIGADFLATGHYAKVINEKLYMGDDVKKDQAYFLSQVKKDYFKSILFPIGNYNKTYVRELAKELGVRVYAKKDSQEICFVENDDYKKFLMNMTDGKIFKNGEIVTTKGEVVGKHKGTAFYTIGQRKGLGISYSKPLYVVDLDSKNNRVIVGDNEELFRNKLIAIKINLLGVEKIEELDNIYCNIKTRSRDILHRAKLKLIDENKIEASFELGVRAITPGQLAVFYREDGLVLGSGFIEGGKSL</sequence>
<evidence type="ECO:0000256" key="5">
    <source>
        <dbReference type="ARBA" id="ARBA00022840"/>
    </source>
</evidence>
<keyword evidence="9" id="KW-0963">Cytoplasm</keyword>
<evidence type="ECO:0000313" key="12">
    <source>
        <dbReference type="EMBL" id="BDU50264.1"/>
    </source>
</evidence>
<dbReference type="PANTHER" id="PTHR11933:SF5">
    <property type="entry name" value="MITOCHONDRIAL TRNA-SPECIFIC 2-THIOURIDYLASE 1"/>
    <property type="match status" value="1"/>
</dbReference>
<dbReference type="InterPro" id="IPR023382">
    <property type="entry name" value="MnmA-like_central_sf"/>
</dbReference>
<dbReference type="NCBIfam" id="NF001138">
    <property type="entry name" value="PRK00143.1"/>
    <property type="match status" value="1"/>
</dbReference>
<dbReference type="GO" id="GO:0000049">
    <property type="term" value="F:tRNA binding"/>
    <property type="evidence" value="ECO:0007669"/>
    <property type="project" value="UniProtKB-KW"/>
</dbReference>
<evidence type="ECO:0000256" key="8">
    <source>
        <dbReference type="ARBA" id="ARBA00051542"/>
    </source>
</evidence>
<comment type="caution">
    <text evidence="9">Lacks conserved residue(s) required for the propagation of feature annotation.</text>
</comment>
<protein>
    <recommendedName>
        <fullName evidence="9">tRNA-specific 2-thiouridylase MnmA</fullName>
        <ecNumber evidence="9">2.8.1.13</ecNumber>
    </recommendedName>
</protein>
<keyword evidence="5 9" id="KW-0067">ATP-binding</keyword>
<dbReference type="InterPro" id="IPR004506">
    <property type="entry name" value="MnmA-like"/>
</dbReference>
<dbReference type="Gene3D" id="2.30.30.280">
    <property type="entry name" value="Adenine nucleotide alpha hydrolases-like domains"/>
    <property type="match status" value="1"/>
</dbReference>
<dbReference type="Pfam" id="PF20258">
    <property type="entry name" value="tRNA_Me_trans_C"/>
    <property type="match status" value="1"/>
</dbReference>
<dbReference type="Proteomes" id="UP001321582">
    <property type="component" value="Chromosome"/>
</dbReference>
<organism evidence="12 13">
    <name type="scientific">Haliovirga abyssi</name>
    <dbReference type="NCBI Taxonomy" id="2996794"/>
    <lineage>
        <taxon>Bacteria</taxon>
        <taxon>Fusobacteriati</taxon>
        <taxon>Fusobacteriota</taxon>
        <taxon>Fusobacteriia</taxon>
        <taxon>Fusobacteriales</taxon>
        <taxon>Haliovirgaceae</taxon>
        <taxon>Haliovirga</taxon>
    </lineage>
</organism>
<dbReference type="SUPFAM" id="SSF52402">
    <property type="entry name" value="Adenine nucleotide alpha hydrolases-like"/>
    <property type="match status" value="1"/>
</dbReference>
<keyword evidence="3 9" id="KW-0819">tRNA processing</keyword>
<dbReference type="Pfam" id="PF20259">
    <property type="entry name" value="tRNA_Me_trans_M"/>
    <property type="match status" value="1"/>
</dbReference>
<comment type="subcellular location">
    <subcellularLocation>
        <location evidence="9">Cytoplasm</location>
    </subcellularLocation>
</comment>
<dbReference type="FunFam" id="2.30.30.280:FF:000001">
    <property type="entry name" value="tRNA-specific 2-thiouridylase MnmA"/>
    <property type="match status" value="1"/>
</dbReference>
<keyword evidence="1 9" id="KW-0820">tRNA-binding</keyword>
<feature type="active site" description="Cysteine persulfide intermediate" evidence="9">
    <location>
        <position position="200"/>
    </location>
</feature>
<comment type="function">
    <text evidence="9">Catalyzes the 2-thiolation of uridine at the wobble position (U34) of tRNA, leading to the formation of s(2)U34.</text>
</comment>
<evidence type="ECO:0000259" key="10">
    <source>
        <dbReference type="Pfam" id="PF20258"/>
    </source>
</evidence>
<comment type="similarity">
    <text evidence="9">Belongs to the MnmA/TRMU family.</text>
</comment>
<proteinExistence type="inferred from homology"/>
<evidence type="ECO:0000256" key="7">
    <source>
        <dbReference type="ARBA" id="ARBA00023157"/>
    </source>
</evidence>
<accession>A0AAU9DHP5</accession>
<dbReference type="AlphaFoldDB" id="A0AAU9DHP5"/>
<gene>
    <name evidence="12" type="primary">mnmA1</name>
    <name evidence="9" type="synonym">mnmA</name>
    <name evidence="12" type="ORF">HLVA_08330</name>
</gene>
<dbReference type="GO" id="GO:0002143">
    <property type="term" value="P:tRNA wobble position uridine thiolation"/>
    <property type="evidence" value="ECO:0007669"/>
    <property type="project" value="TreeGrafter"/>
</dbReference>
<dbReference type="CDD" id="cd01998">
    <property type="entry name" value="MnmA_TRMU-like"/>
    <property type="match status" value="1"/>
</dbReference>
<dbReference type="EMBL" id="AP027059">
    <property type="protein sequence ID" value="BDU50264.1"/>
    <property type="molecule type" value="Genomic_DNA"/>
</dbReference>
<dbReference type="InterPro" id="IPR046885">
    <property type="entry name" value="MnmA-like_C"/>
</dbReference>
<evidence type="ECO:0000313" key="13">
    <source>
        <dbReference type="Proteomes" id="UP001321582"/>
    </source>
</evidence>
<feature type="binding site" evidence="9">
    <location>
        <begin position="14"/>
        <end position="21"/>
    </location>
    <ligand>
        <name>ATP</name>
        <dbReference type="ChEBI" id="CHEBI:30616"/>
    </ligand>
</feature>
<dbReference type="HAMAP" id="MF_00144">
    <property type="entry name" value="tRNA_thiouridyl_MnmA"/>
    <property type="match status" value="1"/>
</dbReference>
<evidence type="ECO:0000256" key="9">
    <source>
        <dbReference type="HAMAP-Rule" id="MF_00144"/>
    </source>
</evidence>
<feature type="binding site" evidence="9">
    <location>
        <position position="132"/>
    </location>
    <ligand>
        <name>ATP</name>
        <dbReference type="ChEBI" id="CHEBI:30616"/>
    </ligand>
</feature>
<keyword evidence="4 9" id="KW-0547">Nucleotide-binding</keyword>
<reference evidence="12 13" key="1">
    <citation type="submission" date="2022-11" db="EMBL/GenBank/DDBJ databases">
        <title>Haliovirga abyssi gen. nov., sp. nov., a mesophilic fermentative bacterium isolated from the Iheya North hydrothermal field and the proposal of Haliovirgaceae fam. nov.</title>
        <authorList>
            <person name="Miyazaki U."/>
            <person name="Tame A."/>
            <person name="Miyazaki J."/>
            <person name="Takai K."/>
            <person name="Sawayama S."/>
            <person name="Kitajima M."/>
            <person name="Okamoto A."/>
            <person name="Nakagawa S."/>
        </authorList>
    </citation>
    <scope>NUCLEOTIDE SEQUENCE [LARGE SCALE GENOMIC DNA]</scope>
    <source>
        <strain evidence="12 13">IC12</strain>
    </source>
</reference>